<dbReference type="InterPro" id="IPR050613">
    <property type="entry name" value="Sec_Metabolite_Reg"/>
</dbReference>
<evidence type="ECO:0000256" key="4">
    <source>
        <dbReference type="ARBA" id="ARBA00023125"/>
    </source>
</evidence>
<keyword evidence="8" id="KW-1133">Transmembrane helix</keyword>
<evidence type="ECO:0000256" key="3">
    <source>
        <dbReference type="ARBA" id="ARBA00023015"/>
    </source>
</evidence>
<reference evidence="10" key="1">
    <citation type="journal article" date="2022" name="bioRxiv">
        <title>Deciphering the potential niche of two novel black yeast fungi from a biological soil crust based on their genomes, phenotypes, and melanin regulation.</title>
        <authorList>
            <consortium name="DOE Joint Genome Institute"/>
            <person name="Carr E.C."/>
            <person name="Barton Q."/>
            <person name="Grambo S."/>
            <person name="Sullivan M."/>
            <person name="Renfro C.M."/>
            <person name="Kuo A."/>
            <person name="Pangilinan J."/>
            <person name="Lipzen A."/>
            <person name="Keymanesh K."/>
            <person name="Savage E."/>
            <person name="Barry K."/>
            <person name="Grigoriev I.V."/>
            <person name="Riekhof W.R."/>
            <person name="Harris S.S."/>
        </authorList>
    </citation>
    <scope>NUCLEOTIDE SEQUENCE</scope>
    <source>
        <strain evidence="10">JF 03-4F</strain>
    </source>
</reference>
<dbReference type="GO" id="GO:0006351">
    <property type="term" value="P:DNA-templated transcription"/>
    <property type="evidence" value="ECO:0007669"/>
    <property type="project" value="InterPro"/>
</dbReference>
<keyword evidence="5" id="KW-0804">Transcription</keyword>
<evidence type="ECO:0000256" key="2">
    <source>
        <dbReference type="ARBA" id="ARBA00022723"/>
    </source>
</evidence>
<evidence type="ECO:0000256" key="1">
    <source>
        <dbReference type="ARBA" id="ARBA00004123"/>
    </source>
</evidence>
<feature type="domain" description="Zn(2)-C6 fungal-type" evidence="9">
    <location>
        <begin position="12"/>
        <end position="44"/>
    </location>
</feature>
<dbReference type="Pfam" id="PF04082">
    <property type="entry name" value="Fungal_trans"/>
    <property type="match status" value="1"/>
</dbReference>
<dbReference type="Gene3D" id="4.10.240.10">
    <property type="entry name" value="Zn(2)-C6 fungal-type DNA-binding domain"/>
    <property type="match status" value="1"/>
</dbReference>
<dbReference type="InterPro" id="IPR036864">
    <property type="entry name" value="Zn2-C6_fun-type_DNA-bd_sf"/>
</dbReference>
<dbReference type="GO" id="GO:0005634">
    <property type="term" value="C:nucleus"/>
    <property type="evidence" value="ECO:0007669"/>
    <property type="project" value="UniProtKB-SubCell"/>
</dbReference>
<evidence type="ECO:0000256" key="7">
    <source>
        <dbReference type="SAM" id="MobiDB-lite"/>
    </source>
</evidence>
<dbReference type="AlphaFoldDB" id="A0AAN6DKL7"/>
<sequence>MAPHSIRRQPISCENCRNRKIKCTGGRAPCQSCVRRGFGASCYFVRSVGPSRDTTLYEDLVDRIAGLESLLRQHINVDVPCHRNTILQTPTGGSSDASTSSNVGASDESFSVSSFPLTGSLLKSKDGYVRFIPHMEHFNSEDMAAFMHTENSSPLTTSTGFPFSAEPAFPRQTLLELLPSKRQCDELLQRYHDVFSPLFHILHDPTLHNDYAEFCKSPGQLPLAFLALLFVILAIAVLTLEDNDPLLEELSREGTSVARIRSIASRYRQAAIKCLTADQFMLQHNLYTVKALLLLIYANSHTDGPTWPLLGLTLHIATAIGCHIDPRLLDVGTVEAEERRRCWAGLKMLYQNQATCMGNLLPNPVSADVDLPADVNDDEITENGVHNVCGGPYSTRAPTQMTYILYKFRLYTVATAVCKATLNLLPLQSPLLRSLDARIAQEQSEHTRRFSNFPDLPLHQRANMEILKNYSNQLYLILHRPYLKGSCLRLHTSEAVDVALLKKSRSQCKDAAMAILDSHRQLYENAGFRRYDWYVYRLGSFNAFLGASTLLALLLDPQLLQLTDEEYSFILAMVQGCTQRLESMSERSEVCAKASPILRRILGTAEQHARTRTRQEDNMLETMTTRLSFGVVQEPDLTSSSITSFTHDPTSSVDLDGWTMHPELNAIMSHFPPEQWLGPSAFNWDRCWSPAVVQSGTLIPNSWG</sequence>
<dbReference type="SMART" id="SM00906">
    <property type="entry name" value="Fungal_trans"/>
    <property type="match status" value="1"/>
</dbReference>
<dbReference type="CDD" id="cd00067">
    <property type="entry name" value="GAL4"/>
    <property type="match status" value="1"/>
</dbReference>
<feature type="region of interest" description="Disordered" evidence="7">
    <location>
        <begin position="86"/>
        <end position="109"/>
    </location>
</feature>
<keyword evidence="3" id="KW-0805">Transcription regulation</keyword>
<dbReference type="EMBL" id="MU404364">
    <property type="protein sequence ID" value="KAI1608325.1"/>
    <property type="molecule type" value="Genomic_DNA"/>
</dbReference>
<evidence type="ECO:0000313" key="11">
    <source>
        <dbReference type="Proteomes" id="UP001203852"/>
    </source>
</evidence>
<keyword evidence="6" id="KW-0539">Nucleus</keyword>
<evidence type="ECO:0000256" key="5">
    <source>
        <dbReference type="ARBA" id="ARBA00023163"/>
    </source>
</evidence>
<evidence type="ECO:0000313" key="10">
    <source>
        <dbReference type="EMBL" id="KAI1608325.1"/>
    </source>
</evidence>
<dbReference type="Pfam" id="PF00172">
    <property type="entry name" value="Zn_clus"/>
    <property type="match status" value="1"/>
</dbReference>
<dbReference type="GO" id="GO:0000981">
    <property type="term" value="F:DNA-binding transcription factor activity, RNA polymerase II-specific"/>
    <property type="evidence" value="ECO:0007669"/>
    <property type="project" value="InterPro"/>
</dbReference>
<protein>
    <submittedName>
        <fullName evidence="10">Fungal-specific transcription factor domain-containing protein</fullName>
    </submittedName>
</protein>
<keyword evidence="2" id="KW-0479">Metal-binding</keyword>
<dbReference type="GO" id="GO:0003677">
    <property type="term" value="F:DNA binding"/>
    <property type="evidence" value="ECO:0007669"/>
    <property type="project" value="UniProtKB-KW"/>
</dbReference>
<keyword evidence="4" id="KW-0238">DNA-binding</keyword>
<keyword evidence="8" id="KW-0472">Membrane</keyword>
<dbReference type="InterPro" id="IPR007219">
    <property type="entry name" value="XnlR_reg_dom"/>
</dbReference>
<dbReference type="InterPro" id="IPR001138">
    <property type="entry name" value="Zn2Cys6_DnaBD"/>
</dbReference>
<dbReference type="PANTHER" id="PTHR31001">
    <property type="entry name" value="UNCHARACTERIZED TRANSCRIPTIONAL REGULATORY PROTEIN"/>
    <property type="match status" value="1"/>
</dbReference>
<proteinExistence type="predicted"/>
<comment type="subcellular location">
    <subcellularLocation>
        <location evidence="1">Nucleus</location>
    </subcellularLocation>
</comment>
<keyword evidence="8" id="KW-0812">Transmembrane</keyword>
<dbReference type="PROSITE" id="PS00463">
    <property type="entry name" value="ZN2_CY6_FUNGAL_1"/>
    <property type="match status" value="1"/>
</dbReference>
<dbReference type="PANTHER" id="PTHR31001:SF40">
    <property type="entry name" value="ZN(II)2CYS6 TRANSCRIPTION FACTOR (EUROFUNG)"/>
    <property type="match status" value="1"/>
</dbReference>
<comment type="caution">
    <text evidence="10">The sequence shown here is derived from an EMBL/GenBank/DDBJ whole genome shotgun (WGS) entry which is preliminary data.</text>
</comment>
<dbReference type="CDD" id="cd12148">
    <property type="entry name" value="fungal_TF_MHR"/>
    <property type="match status" value="1"/>
</dbReference>
<dbReference type="SMART" id="SM00066">
    <property type="entry name" value="GAL4"/>
    <property type="match status" value="1"/>
</dbReference>
<dbReference type="SUPFAM" id="SSF57701">
    <property type="entry name" value="Zn2/Cys6 DNA-binding domain"/>
    <property type="match status" value="1"/>
</dbReference>
<dbReference type="PROSITE" id="PS50048">
    <property type="entry name" value="ZN2_CY6_FUNGAL_2"/>
    <property type="match status" value="1"/>
</dbReference>
<gene>
    <name evidence="10" type="ORF">EDD36DRAFT_389019</name>
</gene>
<dbReference type="GO" id="GO:0008270">
    <property type="term" value="F:zinc ion binding"/>
    <property type="evidence" value="ECO:0007669"/>
    <property type="project" value="InterPro"/>
</dbReference>
<evidence type="ECO:0000259" key="9">
    <source>
        <dbReference type="PROSITE" id="PS50048"/>
    </source>
</evidence>
<accession>A0AAN6DKL7</accession>
<keyword evidence="11" id="KW-1185">Reference proteome</keyword>
<evidence type="ECO:0000256" key="6">
    <source>
        <dbReference type="ARBA" id="ARBA00023242"/>
    </source>
</evidence>
<organism evidence="10 11">
    <name type="scientific">Exophiala viscosa</name>
    <dbReference type="NCBI Taxonomy" id="2486360"/>
    <lineage>
        <taxon>Eukaryota</taxon>
        <taxon>Fungi</taxon>
        <taxon>Dikarya</taxon>
        <taxon>Ascomycota</taxon>
        <taxon>Pezizomycotina</taxon>
        <taxon>Eurotiomycetes</taxon>
        <taxon>Chaetothyriomycetidae</taxon>
        <taxon>Chaetothyriales</taxon>
        <taxon>Herpotrichiellaceae</taxon>
        <taxon>Exophiala</taxon>
    </lineage>
</organism>
<evidence type="ECO:0000256" key="8">
    <source>
        <dbReference type="SAM" id="Phobius"/>
    </source>
</evidence>
<dbReference type="Proteomes" id="UP001203852">
    <property type="component" value="Unassembled WGS sequence"/>
</dbReference>
<feature type="transmembrane region" description="Helical" evidence="8">
    <location>
        <begin position="221"/>
        <end position="240"/>
    </location>
</feature>
<name>A0AAN6DKL7_9EURO</name>